<keyword evidence="8" id="KW-1185">Reference proteome</keyword>
<evidence type="ECO:0000313" key="8">
    <source>
        <dbReference type="Proteomes" id="UP000094165"/>
    </source>
</evidence>
<dbReference type="InterPro" id="IPR006664">
    <property type="entry name" value="OMP_bac"/>
</dbReference>
<comment type="caution">
    <text evidence="7">The sequence shown here is derived from an EMBL/GenBank/DDBJ whole genome shotgun (WGS) entry which is preliminary data.</text>
</comment>
<dbReference type="Proteomes" id="UP000094165">
    <property type="component" value="Unassembled WGS sequence"/>
</dbReference>
<gene>
    <name evidence="7" type="ORF">A130_12480</name>
</gene>
<accession>A0A1E5D5C1</accession>
<dbReference type="InterPro" id="IPR050330">
    <property type="entry name" value="Bact_OuterMem_StrucFunc"/>
</dbReference>
<dbReference type="SUPFAM" id="SSF103647">
    <property type="entry name" value="TSP type-3 repeat"/>
    <property type="match status" value="1"/>
</dbReference>
<evidence type="ECO:0000256" key="2">
    <source>
        <dbReference type="ARBA" id="ARBA00023136"/>
    </source>
</evidence>
<dbReference type="PANTHER" id="PTHR30329">
    <property type="entry name" value="STATOR ELEMENT OF FLAGELLAR MOTOR COMPLEX"/>
    <property type="match status" value="1"/>
</dbReference>
<dbReference type="InterPro" id="IPR036737">
    <property type="entry name" value="OmpA-like_sf"/>
</dbReference>
<dbReference type="EMBL" id="AJYW02000039">
    <property type="protein sequence ID" value="OEE78798.1"/>
    <property type="molecule type" value="Genomic_DNA"/>
</dbReference>
<dbReference type="SUPFAM" id="SSF103088">
    <property type="entry name" value="OmpA-like"/>
    <property type="match status" value="1"/>
</dbReference>
<dbReference type="Gene3D" id="3.30.1330.60">
    <property type="entry name" value="OmpA-like domain"/>
    <property type="match status" value="1"/>
</dbReference>
<name>A0A1E5D5C1_9VIBR</name>
<protein>
    <recommendedName>
        <fullName evidence="6">OmpA-like domain-containing protein</fullName>
    </recommendedName>
</protein>
<feature type="chain" id="PRO_5009173620" description="OmpA-like domain-containing protein" evidence="5">
    <location>
        <begin position="21"/>
        <end position="202"/>
    </location>
</feature>
<dbReference type="PANTHER" id="PTHR30329:SF21">
    <property type="entry name" value="LIPOPROTEIN YIAD-RELATED"/>
    <property type="match status" value="1"/>
</dbReference>
<dbReference type="GO" id="GO:0009279">
    <property type="term" value="C:cell outer membrane"/>
    <property type="evidence" value="ECO:0007669"/>
    <property type="project" value="UniProtKB-SubCell"/>
</dbReference>
<dbReference type="CDD" id="cd07185">
    <property type="entry name" value="OmpA_C-like"/>
    <property type="match status" value="1"/>
</dbReference>
<feature type="domain" description="OmpA-like" evidence="6">
    <location>
        <begin position="70"/>
        <end position="187"/>
    </location>
</feature>
<keyword evidence="2 4" id="KW-0472">Membrane</keyword>
<sequence>MKFILVVPSLVLSISTMVWAEQDYPYIDTPTAVQVSDLQDDDRDGVVNARDICPGTPRESQVDNDGCGELMRSEEVRQLKILFAHNSFEINPIFSEQIRTMAEFLKTYKTASIEIQGYASKIGSPEYNLELSKKRANNVQKRLISYGITRDRARIVGYGESKLESQGDDPTSHAINRKVTATVVGLKEAVIEEWTIFTTIKK</sequence>
<evidence type="ECO:0000256" key="5">
    <source>
        <dbReference type="SAM" id="SignalP"/>
    </source>
</evidence>
<dbReference type="Pfam" id="PF00691">
    <property type="entry name" value="OmpA"/>
    <property type="match status" value="1"/>
</dbReference>
<evidence type="ECO:0000259" key="6">
    <source>
        <dbReference type="PROSITE" id="PS51123"/>
    </source>
</evidence>
<dbReference type="AlphaFoldDB" id="A0A1E5D5C1"/>
<dbReference type="PROSITE" id="PS51123">
    <property type="entry name" value="OMPA_2"/>
    <property type="match status" value="1"/>
</dbReference>
<comment type="subcellular location">
    <subcellularLocation>
        <location evidence="1">Cell outer membrane</location>
    </subcellularLocation>
</comment>
<dbReference type="InterPro" id="IPR006665">
    <property type="entry name" value="OmpA-like"/>
</dbReference>
<organism evidence="7 8">
    <name type="scientific">Vibrio genomosp. F6 str. FF-238</name>
    <dbReference type="NCBI Taxonomy" id="1191298"/>
    <lineage>
        <taxon>Bacteria</taxon>
        <taxon>Pseudomonadati</taxon>
        <taxon>Pseudomonadota</taxon>
        <taxon>Gammaproteobacteria</taxon>
        <taxon>Vibrionales</taxon>
        <taxon>Vibrionaceae</taxon>
        <taxon>Vibrio</taxon>
    </lineage>
</organism>
<evidence type="ECO:0000256" key="4">
    <source>
        <dbReference type="PROSITE-ProRule" id="PRU00473"/>
    </source>
</evidence>
<keyword evidence="3" id="KW-0998">Cell outer membrane</keyword>
<dbReference type="GO" id="GO:0005509">
    <property type="term" value="F:calcium ion binding"/>
    <property type="evidence" value="ECO:0007669"/>
    <property type="project" value="InterPro"/>
</dbReference>
<proteinExistence type="predicted"/>
<evidence type="ECO:0000313" key="7">
    <source>
        <dbReference type="EMBL" id="OEE78798.1"/>
    </source>
</evidence>
<dbReference type="PRINTS" id="PR01021">
    <property type="entry name" value="OMPADOMAIN"/>
</dbReference>
<reference evidence="7 8" key="1">
    <citation type="journal article" date="2012" name="Science">
        <title>Ecological populations of bacteria act as socially cohesive units of antibiotic production and resistance.</title>
        <authorList>
            <person name="Cordero O.X."/>
            <person name="Wildschutte H."/>
            <person name="Kirkup B."/>
            <person name="Proehl S."/>
            <person name="Ngo L."/>
            <person name="Hussain F."/>
            <person name="Le Roux F."/>
            <person name="Mincer T."/>
            <person name="Polz M.F."/>
        </authorList>
    </citation>
    <scope>NUCLEOTIDE SEQUENCE [LARGE SCALE GENOMIC DNA]</scope>
    <source>
        <strain evidence="7 8">FF-238</strain>
    </source>
</reference>
<keyword evidence="5" id="KW-0732">Signal</keyword>
<dbReference type="InterPro" id="IPR028974">
    <property type="entry name" value="TSP_type-3_rpt"/>
</dbReference>
<evidence type="ECO:0000256" key="1">
    <source>
        <dbReference type="ARBA" id="ARBA00004442"/>
    </source>
</evidence>
<evidence type="ECO:0000256" key="3">
    <source>
        <dbReference type="ARBA" id="ARBA00023237"/>
    </source>
</evidence>
<feature type="signal peptide" evidence="5">
    <location>
        <begin position="1"/>
        <end position="20"/>
    </location>
</feature>